<keyword evidence="1" id="KW-1133">Transmembrane helix</keyword>
<feature type="transmembrane region" description="Helical" evidence="1">
    <location>
        <begin position="310"/>
        <end position="328"/>
    </location>
</feature>
<evidence type="ECO:0000256" key="1">
    <source>
        <dbReference type="SAM" id="Phobius"/>
    </source>
</evidence>
<dbReference type="EMBL" id="JAPQKP010000003">
    <property type="protein sequence ID" value="KAJ5200539.1"/>
    <property type="molecule type" value="Genomic_DNA"/>
</dbReference>
<gene>
    <name evidence="2" type="ORF">N7472_005743</name>
</gene>
<feature type="transmembrane region" description="Helical" evidence="1">
    <location>
        <begin position="15"/>
        <end position="37"/>
    </location>
</feature>
<feature type="transmembrane region" description="Helical" evidence="1">
    <location>
        <begin position="147"/>
        <end position="169"/>
    </location>
</feature>
<feature type="transmembrane region" description="Helical" evidence="1">
    <location>
        <begin position="285"/>
        <end position="304"/>
    </location>
</feature>
<name>A0A9W9JQW3_9EURO</name>
<dbReference type="Gene3D" id="1.20.1250.20">
    <property type="entry name" value="MFS general substrate transporter like domains"/>
    <property type="match status" value="1"/>
</dbReference>
<feature type="transmembrane region" description="Helical" evidence="1">
    <location>
        <begin position="374"/>
        <end position="395"/>
    </location>
</feature>
<proteinExistence type="predicted"/>
<dbReference type="InterPro" id="IPR036259">
    <property type="entry name" value="MFS_trans_sf"/>
</dbReference>
<keyword evidence="1" id="KW-0472">Membrane</keyword>
<reference evidence="2" key="1">
    <citation type="submission" date="2022-11" db="EMBL/GenBank/DDBJ databases">
        <authorList>
            <person name="Petersen C."/>
        </authorList>
    </citation>
    <scope>NUCLEOTIDE SEQUENCE</scope>
    <source>
        <strain evidence="2">IBT 16849</strain>
    </source>
</reference>
<dbReference type="AlphaFoldDB" id="A0A9W9JQW3"/>
<comment type="caution">
    <text evidence="2">The sequence shown here is derived from an EMBL/GenBank/DDBJ whole genome shotgun (WGS) entry which is preliminary data.</text>
</comment>
<feature type="transmembrane region" description="Helical" evidence="1">
    <location>
        <begin position="181"/>
        <end position="202"/>
    </location>
</feature>
<reference evidence="2" key="2">
    <citation type="journal article" date="2023" name="IMA Fungus">
        <title>Comparative genomic study of the Penicillium genus elucidates a diverse pangenome and 15 lateral gene transfer events.</title>
        <authorList>
            <person name="Petersen C."/>
            <person name="Sorensen T."/>
            <person name="Nielsen M.R."/>
            <person name="Sondergaard T.E."/>
            <person name="Sorensen J.L."/>
            <person name="Fitzpatrick D.A."/>
            <person name="Frisvad J.C."/>
            <person name="Nielsen K.L."/>
        </authorList>
    </citation>
    <scope>NUCLEOTIDE SEQUENCE</scope>
    <source>
        <strain evidence="2">IBT 16849</strain>
    </source>
</reference>
<dbReference type="SUPFAM" id="SSF103473">
    <property type="entry name" value="MFS general substrate transporter"/>
    <property type="match status" value="1"/>
</dbReference>
<evidence type="ECO:0000313" key="2">
    <source>
        <dbReference type="EMBL" id="KAJ5200539.1"/>
    </source>
</evidence>
<feature type="transmembrane region" description="Helical" evidence="1">
    <location>
        <begin position="57"/>
        <end position="78"/>
    </location>
</feature>
<feature type="transmembrane region" description="Helical" evidence="1">
    <location>
        <begin position="222"/>
        <end position="245"/>
    </location>
</feature>
<keyword evidence="1" id="KW-0812">Transmembrane</keyword>
<sequence>MTRDKSDSTSVEPNLSPVTVAVAGFANMFCIGTVYALSTLQAQLPRLFGISNAWSVAPFGAACLGLSIGVLTSASMIIQSGAHVTAARGTALWGIAVISAGISLSSLKLGLMITCFLFGGLGIGWTYLAVVALISQGLPRHALARSAIGPLGFSTAAAMCFLLSSVFGVDAADAETLGRMLVFLGVTFAAVGAFTQLSLSIFYKHSALGSPQNSFSKYSGPFFSTLLFFNALPGMTLFSGLLPLVSHYTSGTDHDKMWIISCCMIALAFGGVLAPSICTYFGARVTLVSILFLRGVLLILLSQFERSTQAIYTMLAILFAHGTGFSILPGLIKTQNSNQQLFYFKYGRVLVSWGIAGIVGTTVNSIILSQVSSISTGALLIGLLTLSFGIIMYFMPAIGGEFLA</sequence>
<keyword evidence="3" id="KW-1185">Reference proteome</keyword>
<organism evidence="2 3">
    <name type="scientific">Penicillium cf. griseofulvum</name>
    <dbReference type="NCBI Taxonomy" id="2972120"/>
    <lineage>
        <taxon>Eukaryota</taxon>
        <taxon>Fungi</taxon>
        <taxon>Dikarya</taxon>
        <taxon>Ascomycota</taxon>
        <taxon>Pezizomycotina</taxon>
        <taxon>Eurotiomycetes</taxon>
        <taxon>Eurotiomycetidae</taxon>
        <taxon>Eurotiales</taxon>
        <taxon>Aspergillaceae</taxon>
        <taxon>Penicillium</taxon>
    </lineage>
</organism>
<protein>
    <submittedName>
        <fullName evidence="2">Major facilitator superfamily domain general substrate transporter</fullName>
    </submittedName>
</protein>
<accession>A0A9W9JQW3</accession>
<feature type="transmembrane region" description="Helical" evidence="1">
    <location>
        <begin position="257"/>
        <end position="278"/>
    </location>
</feature>
<evidence type="ECO:0000313" key="3">
    <source>
        <dbReference type="Proteomes" id="UP001150879"/>
    </source>
</evidence>
<feature type="transmembrane region" description="Helical" evidence="1">
    <location>
        <begin position="111"/>
        <end position="135"/>
    </location>
</feature>
<feature type="transmembrane region" description="Helical" evidence="1">
    <location>
        <begin position="85"/>
        <end position="105"/>
    </location>
</feature>
<dbReference type="OrthoDB" id="4713342at2759"/>
<feature type="transmembrane region" description="Helical" evidence="1">
    <location>
        <begin position="349"/>
        <end position="368"/>
    </location>
</feature>
<dbReference type="Proteomes" id="UP001150879">
    <property type="component" value="Unassembled WGS sequence"/>
</dbReference>